<dbReference type="Proteomes" id="UP001177670">
    <property type="component" value="Unassembled WGS sequence"/>
</dbReference>
<proteinExistence type="predicted"/>
<protein>
    <submittedName>
        <fullName evidence="1">Uncharacterized protein</fullName>
    </submittedName>
</protein>
<keyword evidence="2" id="KW-1185">Reference proteome</keyword>
<reference evidence="1" key="1">
    <citation type="submission" date="2021-10" db="EMBL/GenBank/DDBJ databases">
        <title>Melipona bicolor Genome sequencing and assembly.</title>
        <authorList>
            <person name="Araujo N.S."/>
            <person name="Arias M.C."/>
        </authorList>
    </citation>
    <scope>NUCLEOTIDE SEQUENCE</scope>
    <source>
        <strain evidence="1">USP_2M_L1-L4_2017</strain>
        <tissue evidence="1">Whole body</tissue>
    </source>
</reference>
<accession>A0AA40KRC5</accession>
<dbReference type="EMBL" id="JAHYIQ010000008">
    <property type="protein sequence ID" value="KAK1130034.1"/>
    <property type="molecule type" value="Genomic_DNA"/>
</dbReference>
<comment type="caution">
    <text evidence="1">The sequence shown here is derived from an EMBL/GenBank/DDBJ whole genome shotgun (WGS) entry which is preliminary data.</text>
</comment>
<evidence type="ECO:0000313" key="2">
    <source>
        <dbReference type="Proteomes" id="UP001177670"/>
    </source>
</evidence>
<organism evidence="1 2">
    <name type="scientific">Melipona bicolor</name>
    <dbReference type="NCBI Taxonomy" id="60889"/>
    <lineage>
        <taxon>Eukaryota</taxon>
        <taxon>Metazoa</taxon>
        <taxon>Ecdysozoa</taxon>
        <taxon>Arthropoda</taxon>
        <taxon>Hexapoda</taxon>
        <taxon>Insecta</taxon>
        <taxon>Pterygota</taxon>
        <taxon>Neoptera</taxon>
        <taxon>Endopterygota</taxon>
        <taxon>Hymenoptera</taxon>
        <taxon>Apocrita</taxon>
        <taxon>Aculeata</taxon>
        <taxon>Apoidea</taxon>
        <taxon>Anthophila</taxon>
        <taxon>Apidae</taxon>
        <taxon>Melipona</taxon>
    </lineage>
</organism>
<sequence>MVIIEQSIPVIPEIPPMHTKIWHKKKISNLGDAETSIPYLKVMLECHRLCSESSENSRDMELKVWEEDENGSKIANDTFLPDDRNFQIGRYGKYPPAVIQ</sequence>
<gene>
    <name evidence="1" type="ORF">K0M31_019718</name>
</gene>
<name>A0AA40KRC5_9HYME</name>
<evidence type="ECO:0000313" key="1">
    <source>
        <dbReference type="EMBL" id="KAK1130034.1"/>
    </source>
</evidence>
<dbReference type="AlphaFoldDB" id="A0AA40KRC5"/>